<evidence type="ECO:0000259" key="2">
    <source>
        <dbReference type="Pfam" id="PF07282"/>
    </source>
</evidence>
<dbReference type="EMBL" id="CP019454">
    <property type="protein sequence ID" value="AUW93248.1"/>
    <property type="molecule type" value="Genomic_DNA"/>
</dbReference>
<reference evidence="3 4" key="1">
    <citation type="journal article" date="2019" name="Sci. Rep.">
        <title>Sulfobacillus thermotolerans: new insights into resistance and metabolic capacities of acidophilic chemolithotrophs.</title>
        <authorList>
            <person name="Panyushkina A.E."/>
            <person name="Babenko V.V."/>
            <person name="Nikitina A.S."/>
            <person name="Selezneva O.V."/>
            <person name="Tsaplina I.A."/>
            <person name="Letarova M.A."/>
            <person name="Kostryukova E.S."/>
            <person name="Letarov A.V."/>
        </authorList>
    </citation>
    <scope>NUCLEOTIDE SEQUENCE [LARGE SCALE GENOMIC DNA]</scope>
    <source>
        <strain evidence="3 4">Kr1</strain>
    </source>
</reference>
<sequence>MTRQPNERKAVLLHDLIDRYAKQKDAYLVALAQTKNWCIWQSPRKVKRRFARQYSHHTLPIHVEDQCFFDAVTTMVAWVESAKALNHWTSQVFAHTEDENARIHYFKAFKSYAELAQGLSGEWHDPWLFHLMRNSLMHPPRVHNRHSAMLDDSSYRVFIEKGKQYISLTSLVKGQRIVLPLLGNAGIRGTIRVVYAADHWEIHTMTQVKVQKMSPRIKNIALDAGTTEVYTDQNNRRYGTDFGRILAKVDAQVTDKGKKRNQIRDAAKNQVFVSEEERQAHLKKVHRNNLGKKKQNMRRTTARAAFATEINHALNDVLEQRPQRIIVEDLSHMRGKAQGKTMSRQVSLWMRSVLAERLDFKTTARGSRRQAVASAYTSQECSHCGFTAKDNRKGDHFRCVFCGTVDTADGNAAKVILKRSTDPEIKLWMTKEAIKKILDQRNAQITGATPAPVVKVASLV</sequence>
<feature type="domain" description="Cas12f1-like TNB" evidence="2">
    <location>
        <begin position="354"/>
        <end position="416"/>
    </location>
</feature>
<proteinExistence type="predicted"/>
<dbReference type="Pfam" id="PF07282">
    <property type="entry name" value="Cas12f1-like_TNB"/>
    <property type="match status" value="1"/>
</dbReference>
<gene>
    <name evidence="3" type="ORF">BXT84_04165</name>
</gene>
<accession>A0ABM6RPL1</accession>
<keyword evidence="1" id="KW-0238">DNA-binding</keyword>
<keyword evidence="4" id="KW-1185">Reference proteome</keyword>
<organism evidence="3 4">
    <name type="scientific">Sulfobacillus thermotolerans</name>
    <dbReference type="NCBI Taxonomy" id="338644"/>
    <lineage>
        <taxon>Bacteria</taxon>
        <taxon>Bacillati</taxon>
        <taxon>Bacillota</taxon>
        <taxon>Clostridia</taxon>
        <taxon>Eubacteriales</taxon>
        <taxon>Clostridiales Family XVII. Incertae Sedis</taxon>
        <taxon>Sulfobacillus</taxon>
    </lineage>
</organism>
<name>A0ABM6RPL1_9FIRM</name>
<protein>
    <recommendedName>
        <fullName evidence="2">Cas12f1-like TNB domain-containing protein</fullName>
    </recommendedName>
</protein>
<evidence type="ECO:0000256" key="1">
    <source>
        <dbReference type="ARBA" id="ARBA00023125"/>
    </source>
</evidence>
<dbReference type="Proteomes" id="UP000325292">
    <property type="component" value="Chromosome"/>
</dbReference>
<evidence type="ECO:0000313" key="3">
    <source>
        <dbReference type="EMBL" id="AUW93248.1"/>
    </source>
</evidence>
<evidence type="ECO:0000313" key="4">
    <source>
        <dbReference type="Proteomes" id="UP000325292"/>
    </source>
</evidence>
<dbReference type="InterPro" id="IPR010095">
    <property type="entry name" value="Cas12f1-like_TNB"/>
</dbReference>